<dbReference type="FunFam" id="1.10.10.10:FF:000001">
    <property type="entry name" value="LysR family transcriptional regulator"/>
    <property type="match status" value="1"/>
</dbReference>
<dbReference type="KEGG" id="abas:ACPOL_0566"/>
<sequence>MMEIANIELRHLRYFVAVAEQESVSRAAKRLHVSQPPLSRQIRDLEAELGVALFVRDSRRLILTGPGEVFLSEARAVLQRFDDALVLTREFAKRDGIRIRVGHSSAASVEALPRILRAFQNLHPEAKIELRTMTTSQMIKLTNRGELDICLTIGEINPGLKDFAVEEIGSYGMLAGVPRQHPLARLDKIPLGDLAHEPIISVTLSDFQWYNGYVSRLLTPYNNSFKVAEEHDRAEGVIASVEAGRGVALFYDVLARTIGERLVLREVTPTPPRAPLVLFFRDDRRTPLTASFVKAAHVLRAI</sequence>
<dbReference type="SUPFAM" id="SSF53850">
    <property type="entry name" value="Periplasmic binding protein-like II"/>
    <property type="match status" value="1"/>
</dbReference>
<proteinExistence type="inferred from homology"/>
<dbReference type="PANTHER" id="PTHR30346">
    <property type="entry name" value="TRANSCRIPTIONAL DUAL REGULATOR HCAR-RELATED"/>
    <property type="match status" value="1"/>
</dbReference>
<gene>
    <name evidence="6" type="ORF">ACPOL_0566</name>
</gene>
<dbReference type="InterPro" id="IPR036388">
    <property type="entry name" value="WH-like_DNA-bd_sf"/>
</dbReference>
<organism evidence="6 7">
    <name type="scientific">Acidisarcina polymorpha</name>
    <dbReference type="NCBI Taxonomy" id="2211140"/>
    <lineage>
        <taxon>Bacteria</taxon>
        <taxon>Pseudomonadati</taxon>
        <taxon>Acidobacteriota</taxon>
        <taxon>Terriglobia</taxon>
        <taxon>Terriglobales</taxon>
        <taxon>Acidobacteriaceae</taxon>
        <taxon>Acidisarcina</taxon>
    </lineage>
</organism>
<dbReference type="InterPro" id="IPR000847">
    <property type="entry name" value="LysR_HTH_N"/>
</dbReference>
<dbReference type="GO" id="GO:0003677">
    <property type="term" value="F:DNA binding"/>
    <property type="evidence" value="ECO:0007669"/>
    <property type="project" value="UniProtKB-KW"/>
</dbReference>
<dbReference type="CDD" id="cd08414">
    <property type="entry name" value="PBP2_LTTR_aromatics_like"/>
    <property type="match status" value="1"/>
</dbReference>
<comment type="similarity">
    <text evidence="1">Belongs to the LysR transcriptional regulatory family.</text>
</comment>
<reference evidence="6 7" key="1">
    <citation type="journal article" date="2018" name="Front. Microbiol.">
        <title>Hydrolytic Capabilities as a Key to Environmental Success: Chitinolytic and Cellulolytic Acidobacteria From Acidic Sub-arctic Soils and Boreal Peatlands.</title>
        <authorList>
            <person name="Belova S.E."/>
            <person name="Ravin N.V."/>
            <person name="Pankratov T.A."/>
            <person name="Rakitin A.L."/>
            <person name="Ivanova A.A."/>
            <person name="Beletsky A.V."/>
            <person name="Mardanov A.V."/>
            <person name="Sinninghe Damste J.S."/>
            <person name="Dedysh S.N."/>
        </authorList>
    </citation>
    <scope>NUCLEOTIDE SEQUENCE [LARGE SCALE GENOMIC DNA]</scope>
    <source>
        <strain evidence="6 7">SBC82</strain>
    </source>
</reference>
<dbReference type="GO" id="GO:0003700">
    <property type="term" value="F:DNA-binding transcription factor activity"/>
    <property type="evidence" value="ECO:0007669"/>
    <property type="project" value="InterPro"/>
</dbReference>
<dbReference type="Gene3D" id="1.10.10.10">
    <property type="entry name" value="Winged helix-like DNA-binding domain superfamily/Winged helix DNA-binding domain"/>
    <property type="match status" value="1"/>
</dbReference>
<dbReference type="InterPro" id="IPR005119">
    <property type="entry name" value="LysR_subst-bd"/>
</dbReference>
<dbReference type="EMBL" id="CP030840">
    <property type="protein sequence ID" value="AXC09941.1"/>
    <property type="molecule type" value="Genomic_DNA"/>
</dbReference>
<dbReference type="Proteomes" id="UP000253606">
    <property type="component" value="Chromosome"/>
</dbReference>
<evidence type="ECO:0000256" key="3">
    <source>
        <dbReference type="ARBA" id="ARBA00023125"/>
    </source>
</evidence>
<dbReference type="SUPFAM" id="SSF46785">
    <property type="entry name" value="Winged helix' DNA-binding domain"/>
    <property type="match status" value="1"/>
</dbReference>
<dbReference type="Pfam" id="PF03466">
    <property type="entry name" value="LysR_substrate"/>
    <property type="match status" value="1"/>
</dbReference>
<protein>
    <submittedName>
        <fullName evidence="6">Transcriptional regulator, LysR family</fullName>
    </submittedName>
</protein>
<keyword evidence="7" id="KW-1185">Reference proteome</keyword>
<dbReference type="PRINTS" id="PR00039">
    <property type="entry name" value="HTHLYSR"/>
</dbReference>
<accession>A0A2Z5FSX6</accession>
<dbReference type="AlphaFoldDB" id="A0A2Z5FSX6"/>
<evidence type="ECO:0000313" key="7">
    <source>
        <dbReference type="Proteomes" id="UP000253606"/>
    </source>
</evidence>
<evidence type="ECO:0000313" key="6">
    <source>
        <dbReference type="EMBL" id="AXC09941.1"/>
    </source>
</evidence>
<keyword evidence="4" id="KW-0804">Transcription</keyword>
<evidence type="ECO:0000256" key="1">
    <source>
        <dbReference type="ARBA" id="ARBA00009437"/>
    </source>
</evidence>
<dbReference type="PROSITE" id="PS50931">
    <property type="entry name" value="HTH_LYSR"/>
    <property type="match status" value="1"/>
</dbReference>
<keyword evidence="3" id="KW-0238">DNA-binding</keyword>
<feature type="domain" description="HTH lysR-type" evidence="5">
    <location>
        <begin position="7"/>
        <end position="64"/>
    </location>
</feature>
<dbReference type="PANTHER" id="PTHR30346:SF28">
    <property type="entry name" value="HTH-TYPE TRANSCRIPTIONAL REGULATOR CYNR"/>
    <property type="match status" value="1"/>
</dbReference>
<dbReference type="InterPro" id="IPR036390">
    <property type="entry name" value="WH_DNA-bd_sf"/>
</dbReference>
<keyword evidence="2" id="KW-0805">Transcription regulation</keyword>
<dbReference type="GO" id="GO:0032993">
    <property type="term" value="C:protein-DNA complex"/>
    <property type="evidence" value="ECO:0007669"/>
    <property type="project" value="TreeGrafter"/>
</dbReference>
<name>A0A2Z5FSX6_9BACT</name>
<evidence type="ECO:0000256" key="2">
    <source>
        <dbReference type="ARBA" id="ARBA00023015"/>
    </source>
</evidence>
<dbReference type="Gene3D" id="3.40.190.10">
    <property type="entry name" value="Periplasmic binding protein-like II"/>
    <property type="match status" value="2"/>
</dbReference>
<evidence type="ECO:0000256" key="4">
    <source>
        <dbReference type="ARBA" id="ARBA00023163"/>
    </source>
</evidence>
<evidence type="ECO:0000259" key="5">
    <source>
        <dbReference type="PROSITE" id="PS50931"/>
    </source>
</evidence>
<dbReference type="Pfam" id="PF00126">
    <property type="entry name" value="HTH_1"/>
    <property type="match status" value="1"/>
</dbReference>